<feature type="signal peptide" evidence="5">
    <location>
        <begin position="1"/>
        <end position="17"/>
    </location>
</feature>
<dbReference type="RefSeq" id="XP_040762889.1">
    <property type="nucleotide sequence ID" value="XM_040914514.1"/>
</dbReference>
<dbReference type="Pfam" id="PF00128">
    <property type="entry name" value="Alpha-amylase"/>
    <property type="match status" value="1"/>
</dbReference>
<evidence type="ECO:0000259" key="6">
    <source>
        <dbReference type="Pfam" id="PF00128"/>
    </source>
</evidence>
<evidence type="ECO:0000313" key="8">
    <source>
        <dbReference type="Proteomes" id="UP000076871"/>
    </source>
</evidence>
<proteinExistence type="inferred from homology"/>
<feature type="non-terminal residue" evidence="7">
    <location>
        <position position="138"/>
    </location>
</feature>
<dbReference type="InterPro" id="IPR006047">
    <property type="entry name" value="GH13_cat_dom"/>
</dbReference>
<organism evidence="7 8">
    <name type="scientific">Laetiporus sulphureus 93-53</name>
    <dbReference type="NCBI Taxonomy" id="1314785"/>
    <lineage>
        <taxon>Eukaryota</taxon>
        <taxon>Fungi</taxon>
        <taxon>Dikarya</taxon>
        <taxon>Basidiomycota</taxon>
        <taxon>Agaricomycotina</taxon>
        <taxon>Agaricomycetes</taxon>
        <taxon>Polyporales</taxon>
        <taxon>Laetiporus</taxon>
    </lineage>
</organism>
<comment type="similarity">
    <text evidence="2">Belongs to the glycosyl hydrolase 13 family.</text>
</comment>
<dbReference type="STRING" id="1314785.A0A165DLJ0"/>
<dbReference type="SUPFAM" id="SSF51445">
    <property type="entry name" value="(Trans)glycosidases"/>
    <property type="match status" value="1"/>
</dbReference>
<keyword evidence="8" id="KW-1185">Reference proteome</keyword>
<name>A0A165DLJ0_9APHY</name>
<dbReference type="EMBL" id="KV427632">
    <property type="protein sequence ID" value="KZT05149.1"/>
    <property type="molecule type" value="Genomic_DNA"/>
</dbReference>
<evidence type="ECO:0000256" key="4">
    <source>
        <dbReference type="ARBA" id="ARBA00022729"/>
    </source>
</evidence>
<keyword evidence="4 5" id="KW-0732">Signal</keyword>
<keyword evidence="7" id="KW-0378">Hydrolase</keyword>
<dbReference type="Gene3D" id="3.20.20.80">
    <property type="entry name" value="Glycosidases"/>
    <property type="match status" value="1"/>
</dbReference>
<feature type="chain" id="PRO_5007856701" evidence="5">
    <location>
        <begin position="18"/>
        <end position="138"/>
    </location>
</feature>
<dbReference type="OrthoDB" id="1740265at2759"/>
<evidence type="ECO:0000256" key="5">
    <source>
        <dbReference type="SAM" id="SignalP"/>
    </source>
</evidence>
<evidence type="ECO:0000256" key="2">
    <source>
        <dbReference type="ARBA" id="ARBA00008061"/>
    </source>
</evidence>
<comment type="cofactor">
    <cofactor evidence="1">
        <name>Ca(2+)</name>
        <dbReference type="ChEBI" id="CHEBI:29108"/>
    </cofactor>
</comment>
<keyword evidence="3" id="KW-0479">Metal-binding</keyword>
<evidence type="ECO:0000313" key="7">
    <source>
        <dbReference type="EMBL" id="KZT05149.1"/>
    </source>
</evidence>
<dbReference type="Proteomes" id="UP000076871">
    <property type="component" value="Unassembled WGS sequence"/>
</dbReference>
<sequence length="138" mass="15203">MLRSLLVSCLLAAPSLAATADEWRSRSIYQLMTDRFATSDGSSPPCDVASRKYCGGTWKGIESRLDYIQHMGFDAVWISPIVANIEGETYYGEAYPGYWPVDQNALNGHFGSASDLTSLSSALHSRGMYLMLDLTINH</sequence>
<dbReference type="InParanoid" id="A0A165DLJ0"/>
<dbReference type="PANTHER" id="PTHR10357">
    <property type="entry name" value="ALPHA-AMYLASE FAMILY MEMBER"/>
    <property type="match status" value="1"/>
</dbReference>
<evidence type="ECO:0000256" key="1">
    <source>
        <dbReference type="ARBA" id="ARBA00001913"/>
    </source>
</evidence>
<dbReference type="InterPro" id="IPR017853">
    <property type="entry name" value="GH"/>
</dbReference>
<dbReference type="PANTHER" id="PTHR10357:SF215">
    <property type="entry name" value="ALPHA-AMYLASE 1"/>
    <property type="match status" value="1"/>
</dbReference>
<reference evidence="7 8" key="1">
    <citation type="journal article" date="2016" name="Mol. Biol. Evol.">
        <title>Comparative Genomics of Early-Diverging Mushroom-Forming Fungi Provides Insights into the Origins of Lignocellulose Decay Capabilities.</title>
        <authorList>
            <person name="Nagy L.G."/>
            <person name="Riley R."/>
            <person name="Tritt A."/>
            <person name="Adam C."/>
            <person name="Daum C."/>
            <person name="Floudas D."/>
            <person name="Sun H."/>
            <person name="Yadav J.S."/>
            <person name="Pangilinan J."/>
            <person name="Larsson K.H."/>
            <person name="Matsuura K."/>
            <person name="Barry K."/>
            <person name="Labutti K."/>
            <person name="Kuo R."/>
            <person name="Ohm R.A."/>
            <person name="Bhattacharya S.S."/>
            <person name="Shirouzu T."/>
            <person name="Yoshinaga Y."/>
            <person name="Martin F.M."/>
            <person name="Grigoriev I.V."/>
            <person name="Hibbett D.S."/>
        </authorList>
    </citation>
    <scope>NUCLEOTIDE SEQUENCE [LARGE SCALE GENOMIC DNA]</scope>
    <source>
        <strain evidence="7 8">93-53</strain>
    </source>
</reference>
<dbReference type="GO" id="GO:0046872">
    <property type="term" value="F:metal ion binding"/>
    <property type="evidence" value="ECO:0007669"/>
    <property type="project" value="UniProtKB-KW"/>
</dbReference>
<dbReference type="AlphaFoldDB" id="A0A165DLJ0"/>
<protein>
    <submittedName>
        <fullName evidence="7">Glycoside hydrolase family 13 protein</fullName>
    </submittedName>
</protein>
<gene>
    <name evidence="7" type="ORF">LAESUDRAFT_813744</name>
</gene>
<evidence type="ECO:0000256" key="3">
    <source>
        <dbReference type="ARBA" id="ARBA00022723"/>
    </source>
</evidence>
<dbReference type="GeneID" id="63831541"/>
<dbReference type="GO" id="GO:0016787">
    <property type="term" value="F:hydrolase activity"/>
    <property type="evidence" value="ECO:0007669"/>
    <property type="project" value="UniProtKB-KW"/>
</dbReference>
<accession>A0A165DLJ0</accession>
<dbReference type="GO" id="GO:0005975">
    <property type="term" value="P:carbohydrate metabolic process"/>
    <property type="evidence" value="ECO:0007669"/>
    <property type="project" value="InterPro"/>
</dbReference>
<feature type="domain" description="Glycosyl hydrolase family 13 catalytic" evidence="6">
    <location>
        <begin position="30"/>
        <end position="138"/>
    </location>
</feature>